<evidence type="ECO:0000256" key="1">
    <source>
        <dbReference type="SAM" id="MobiDB-lite"/>
    </source>
</evidence>
<name>A0AAN6TW07_9PEZI</name>
<proteinExistence type="predicted"/>
<feature type="region of interest" description="Disordered" evidence="1">
    <location>
        <begin position="46"/>
        <end position="79"/>
    </location>
</feature>
<sequence>MVEPWLQRTATMSSTITTATLSAPPLLIQDVAAVLSPSERALLINSISQGSRPPTRPLASVSSEPPAKRIRRDENPRPTDPLLDHCLRTQVFPHIDRQLAILSPDRSNTLGIGRSSRFLSDLNLPASTTAAGTEPSAASLRSSWHIRLPDMCILLPVALILS</sequence>
<protein>
    <submittedName>
        <fullName evidence="2">Uncharacterized protein</fullName>
    </submittedName>
</protein>
<dbReference type="GeneID" id="87834392"/>
<evidence type="ECO:0000313" key="2">
    <source>
        <dbReference type="EMBL" id="KAK4121783.1"/>
    </source>
</evidence>
<keyword evidence="3" id="KW-1185">Reference proteome</keyword>
<dbReference type="Proteomes" id="UP001302602">
    <property type="component" value="Unassembled WGS sequence"/>
</dbReference>
<reference evidence="2" key="2">
    <citation type="submission" date="2023-05" db="EMBL/GenBank/DDBJ databases">
        <authorList>
            <consortium name="Lawrence Berkeley National Laboratory"/>
            <person name="Steindorff A."/>
            <person name="Hensen N."/>
            <person name="Bonometti L."/>
            <person name="Westerberg I."/>
            <person name="Brannstrom I.O."/>
            <person name="Guillou S."/>
            <person name="Cros-Aarteil S."/>
            <person name="Calhoun S."/>
            <person name="Haridas S."/>
            <person name="Kuo A."/>
            <person name="Mondo S."/>
            <person name="Pangilinan J."/>
            <person name="Riley R."/>
            <person name="Labutti K."/>
            <person name="Andreopoulos B."/>
            <person name="Lipzen A."/>
            <person name="Chen C."/>
            <person name="Yanf M."/>
            <person name="Daum C."/>
            <person name="Ng V."/>
            <person name="Clum A."/>
            <person name="Ohm R."/>
            <person name="Martin F."/>
            <person name="Silar P."/>
            <person name="Natvig D."/>
            <person name="Lalanne C."/>
            <person name="Gautier V."/>
            <person name="Ament-Velasquez S.L."/>
            <person name="Kruys A."/>
            <person name="Hutchinson M.I."/>
            <person name="Powell A.J."/>
            <person name="Barry K."/>
            <person name="Miller A.N."/>
            <person name="Grigoriev I.V."/>
            <person name="Debuchy R."/>
            <person name="Gladieux P."/>
            <person name="Thoren M.H."/>
            <person name="Johannesson H."/>
        </authorList>
    </citation>
    <scope>NUCLEOTIDE SEQUENCE</scope>
    <source>
        <strain evidence="2">CBS 731.68</strain>
    </source>
</reference>
<reference evidence="2" key="1">
    <citation type="journal article" date="2023" name="Mol. Phylogenet. Evol.">
        <title>Genome-scale phylogeny and comparative genomics of the fungal order Sordariales.</title>
        <authorList>
            <person name="Hensen N."/>
            <person name="Bonometti L."/>
            <person name="Westerberg I."/>
            <person name="Brannstrom I.O."/>
            <person name="Guillou S."/>
            <person name="Cros-Aarteil S."/>
            <person name="Calhoun S."/>
            <person name="Haridas S."/>
            <person name="Kuo A."/>
            <person name="Mondo S."/>
            <person name="Pangilinan J."/>
            <person name="Riley R."/>
            <person name="LaButti K."/>
            <person name="Andreopoulos B."/>
            <person name="Lipzen A."/>
            <person name="Chen C."/>
            <person name="Yan M."/>
            <person name="Daum C."/>
            <person name="Ng V."/>
            <person name="Clum A."/>
            <person name="Steindorff A."/>
            <person name="Ohm R.A."/>
            <person name="Martin F."/>
            <person name="Silar P."/>
            <person name="Natvig D.O."/>
            <person name="Lalanne C."/>
            <person name="Gautier V."/>
            <person name="Ament-Velasquez S.L."/>
            <person name="Kruys A."/>
            <person name="Hutchinson M.I."/>
            <person name="Powell A.J."/>
            <person name="Barry K."/>
            <person name="Miller A.N."/>
            <person name="Grigoriev I.V."/>
            <person name="Debuchy R."/>
            <person name="Gladieux P."/>
            <person name="Hiltunen Thoren M."/>
            <person name="Johannesson H."/>
        </authorList>
    </citation>
    <scope>NUCLEOTIDE SEQUENCE</scope>
    <source>
        <strain evidence="2">CBS 731.68</strain>
    </source>
</reference>
<organism evidence="2 3">
    <name type="scientific">Parathielavia appendiculata</name>
    <dbReference type="NCBI Taxonomy" id="2587402"/>
    <lineage>
        <taxon>Eukaryota</taxon>
        <taxon>Fungi</taxon>
        <taxon>Dikarya</taxon>
        <taxon>Ascomycota</taxon>
        <taxon>Pezizomycotina</taxon>
        <taxon>Sordariomycetes</taxon>
        <taxon>Sordariomycetidae</taxon>
        <taxon>Sordariales</taxon>
        <taxon>Chaetomiaceae</taxon>
        <taxon>Parathielavia</taxon>
    </lineage>
</organism>
<evidence type="ECO:0000313" key="3">
    <source>
        <dbReference type="Proteomes" id="UP001302602"/>
    </source>
</evidence>
<dbReference type="EMBL" id="MU853232">
    <property type="protein sequence ID" value="KAK4121783.1"/>
    <property type="molecule type" value="Genomic_DNA"/>
</dbReference>
<accession>A0AAN6TW07</accession>
<comment type="caution">
    <text evidence="2">The sequence shown here is derived from an EMBL/GenBank/DDBJ whole genome shotgun (WGS) entry which is preliminary data.</text>
</comment>
<dbReference type="AlphaFoldDB" id="A0AAN6TW07"/>
<gene>
    <name evidence="2" type="ORF">N657DRAFT_96224</name>
</gene>
<dbReference type="RefSeq" id="XP_062645554.1">
    <property type="nucleotide sequence ID" value="XM_062797613.1"/>
</dbReference>